<dbReference type="SUPFAM" id="SSF53681">
    <property type="entry name" value="Aspartate/glutamate racemase"/>
    <property type="match status" value="1"/>
</dbReference>
<dbReference type="PANTHER" id="PTHR21198">
    <property type="entry name" value="GLUTAMATE RACEMASE"/>
    <property type="match status" value="1"/>
</dbReference>
<gene>
    <name evidence="2" type="ORF">EDC14_102323</name>
</gene>
<sequence length="110" mass="12785">MKKVIGILGGISSASTIQYYRKLTELYYERHRDYYYPEIIIRSLDFQYFTDLENEHKTEEYIDYIVRGLVSLEKAGADFAIMAANSPHSVFDEVARRVRLPLLSIVRTAA</sequence>
<proteinExistence type="predicted"/>
<protein>
    <submittedName>
        <fullName evidence="2">Asp/Glu/hydantoin racemase</fullName>
    </submittedName>
</protein>
<organism evidence="2 3">
    <name type="scientific">Hydrogenispora ethanolica</name>
    <dbReference type="NCBI Taxonomy" id="1082276"/>
    <lineage>
        <taxon>Bacteria</taxon>
        <taxon>Bacillati</taxon>
        <taxon>Bacillota</taxon>
        <taxon>Hydrogenispora</taxon>
    </lineage>
</organism>
<dbReference type="InterPro" id="IPR015942">
    <property type="entry name" value="Asp/Glu/hydantoin_racemase"/>
</dbReference>
<evidence type="ECO:0000313" key="2">
    <source>
        <dbReference type="EMBL" id="TCL62744.1"/>
    </source>
</evidence>
<dbReference type="InterPro" id="IPR001920">
    <property type="entry name" value="Asp/Glu_race"/>
</dbReference>
<accession>A0A4R1RAF7</accession>
<reference evidence="2 3" key="1">
    <citation type="submission" date="2019-03" db="EMBL/GenBank/DDBJ databases">
        <title>Genomic Encyclopedia of Type Strains, Phase IV (KMG-IV): sequencing the most valuable type-strain genomes for metagenomic binning, comparative biology and taxonomic classification.</title>
        <authorList>
            <person name="Goeker M."/>
        </authorList>
    </citation>
    <scope>NUCLEOTIDE SEQUENCE [LARGE SCALE GENOMIC DNA]</scope>
    <source>
        <strain evidence="2 3">LX-B</strain>
    </source>
</reference>
<keyword evidence="1" id="KW-0413">Isomerase</keyword>
<dbReference type="Proteomes" id="UP000295008">
    <property type="component" value="Unassembled WGS sequence"/>
</dbReference>
<dbReference type="EMBL" id="SLUN01000023">
    <property type="protein sequence ID" value="TCL62744.1"/>
    <property type="molecule type" value="Genomic_DNA"/>
</dbReference>
<keyword evidence="3" id="KW-1185">Reference proteome</keyword>
<dbReference type="AlphaFoldDB" id="A0A4R1RAF7"/>
<comment type="caution">
    <text evidence="2">The sequence shown here is derived from an EMBL/GenBank/DDBJ whole genome shotgun (WGS) entry which is preliminary data.</text>
</comment>
<dbReference type="GO" id="GO:0047661">
    <property type="term" value="F:amino-acid racemase activity"/>
    <property type="evidence" value="ECO:0007669"/>
    <property type="project" value="InterPro"/>
</dbReference>
<evidence type="ECO:0000256" key="1">
    <source>
        <dbReference type="ARBA" id="ARBA00023235"/>
    </source>
</evidence>
<name>A0A4R1RAF7_HYDET</name>
<evidence type="ECO:0000313" key="3">
    <source>
        <dbReference type="Proteomes" id="UP000295008"/>
    </source>
</evidence>
<dbReference type="PANTHER" id="PTHR21198:SF7">
    <property type="entry name" value="ASPARTATE-GLUTAMATE RACEMASE FAMILY"/>
    <property type="match status" value="1"/>
</dbReference>
<dbReference type="Pfam" id="PF01177">
    <property type="entry name" value="Asp_Glu_race"/>
    <property type="match status" value="1"/>
</dbReference>
<dbReference type="Gene3D" id="3.40.50.1860">
    <property type="match status" value="1"/>
</dbReference>